<dbReference type="SUPFAM" id="SSF51556">
    <property type="entry name" value="Metallo-dependent hydrolases"/>
    <property type="match status" value="1"/>
</dbReference>
<dbReference type="EMBL" id="DTIB01000063">
    <property type="protein sequence ID" value="HGB24931.1"/>
    <property type="molecule type" value="Genomic_DNA"/>
</dbReference>
<dbReference type="InterPro" id="IPR032465">
    <property type="entry name" value="ACMSD"/>
</dbReference>
<feature type="domain" description="Amidohydrolase-related" evidence="2">
    <location>
        <begin position="22"/>
        <end position="275"/>
    </location>
</feature>
<evidence type="ECO:0000259" key="2">
    <source>
        <dbReference type="Pfam" id="PF04909"/>
    </source>
</evidence>
<dbReference type="GO" id="GO:0016787">
    <property type="term" value="F:hydrolase activity"/>
    <property type="evidence" value="ECO:0007669"/>
    <property type="project" value="InterPro"/>
</dbReference>
<sequence length="276" mass="29332">MLKKLASQQTVFYPPARQKPVIDFHVHLPLDAERRGASPSKVAGELLSYVEREGVEAAVLVPVAPYHSNDFAAKVAEVGSGRVVAFASVVPNPLDAALGELRRAVEDLGLQGLSLHPPLQGFCLRNPQVWHLLRFAGEELGVPVLVHGPPSTVYVRSAVVQAPWLNGPEDYALLPHVAPRTTIVLSDPGSTAALELFLGVAASSRNIYLDTSHGLLRLARAHPAALESLAEKVLLGTGYPLSGERAGELAAAVRELFGAGAEKVLRGNAVELLGLR</sequence>
<keyword evidence="1" id="KW-0456">Lyase</keyword>
<dbReference type="Pfam" id="PF04909">
    <property type="entry name" value="Amidohydro_2"/>
    <property type="match status" value="1"/>
</dbReference>
<dbReference type="InterPro" id="IPR032466">
    <property type="entry name" value="Metal_Hydrolase"/>
</dbReference>
<dbReference type="GO" id="GO:0019748">
    <property type="term" value="P:secondary metabolic process"/>
    <property type="evidence" value="ECO:0007669"/>
    <property type="project" value="TreeGrafter"/>
</dbReference>
<proteinExistence type="predicted"/>
<evidence type="ECO:0000256" key="1">
    <source>
        <dbReference type="ARBA" id="ARBA00023239"/>
    </source>
</evidence>
<comment type="caution">
    <text evidence="3">The sequence shown here is derived from an EMBL/GenBank/DDBJ whole genome shotgun (WGS) entry which is preliminary data.</text>
</comment>
<dbReference type="GO" id="GO:0016831">
    <property type="term" value="F:carboxy-lyase activity"/>
    <property type="evidence" value="ECO:0007669"/>
    <property type="project" value="InterPro"/>
</dbReference>
<dbReference type="PANTHER" id="PTHR21240:SF28">
    <property type="entry name" value="ISO-OROTATE DECARBOXYLASE (EUROFUNG)"/>
    <property type="match status" value="1"/>
</dbReference>
<organism evidence="3">
    <name type="scientific">Thermofilum pendens</name>
    <dbReference type="NCBI Taxonomy" id="2269"/>
    <lineage>
        <taxon>Archaea</taxon>
        <taxon>Thermoproteota</taxon>
        <taxon>Thermoprotei</taxon>
        <taxon>Thermofilales</taxon>
        <taxon>Thermofilaceae</taxon>
        <taxon>Thermofilum</taxon>
    </lineage>
</organism>
<dbReference type="PANTHER" id="PTHR21240">
    <property type="entry name" value="2-AMINO-3-CARBOXYLMUCONATE-6-SEMIALDEHYDE DECARBOXYLASE"/>
    <property type="match status" value="1"/>
</dbReference>
<dbReference type="Gene3D" id="3.20.20.140">
    <property type="entry name" value="Metal-dependent hydrolases"/>
    <property type="match status" value="1"/>
</dbReference>
<dbReference type="AlphaFoldDB" id="A0A7C3SKS3"/>
<accession>A0A7C3SKS3</accession>
<reference evidence="3" key="1">
    <citation type="journal article" date="2020" name="mSystems">
        <title>Genome- and Community-Level Interaction Insights into Carbon Utilization and Element Cycling Functions of Hydrothermarchaeota in Hydrothermal Sediment.</title>
        <authorList>
            <person name="Zhou Z."/>
            <person name="Liu Y."/>
            <person name="Xu W."/>
            <person name="Pan J."/>
            <person name="Luo Z.H."/>
            <person name="Li M."/>
        </authorList>
    </citation>
    <scope>NUCLEOTIDE SEQUENCE [LARGE SCALE GENOMIC DNA]</scope>
    <source>
        <strain evidence="3">SpSt-8</strain>
    </source>
</reference>
<evidence type="ECO:0000313" key="3">
    <source>
        <dbReference type="EMBL" id="HGB24931.1"/>
    </source>
</evidence>
<gene>
    <name evidence="3" type="ORF">ENV88_02605</name>
</gene>
<dbReference type="GO" id="GO:0005737">
    <property type="term" value="C:cytoplasm"/>
    <property type="evidence" value="ECO:0007669"/>
    <property type="project" value="TreeGrafter"/>
</dbReference>
<dbReference type="InterPro" id="IPR006680">
    <property type="entry name" value="Amidohydro-rel"/>
</dbReference>
<protein>
    <recommendedName>
        <fullName evidence="2">Amidohydrolase-related domain-containing protein</fullName>
    </recommendedName>
</protein>
<name>A0A7C3SKS3_THEPE</name>